<keyword evidence="3 8" id="KW-0813">Transport</keyword>
<sequence>MIEWFHFSRITSALLNFLIILQIIKDRKKEGELQLDSNYKKKIVQSVPQTGFFGHPKGLFTLFFTEFWERFSYYGMRAILLFYMYYEVSKGGLGLDQGTAASIMAIYGSLVYMSGIIGGWLADRLLGTSRTVFYGGVLIMLGHIILALPAGVTALFVSMGFIVIGTGLLKPNVSSVVGDMYSDEDPRRDSGFSIFYMGINAGGLLAPLIIGTIGQQYNFHLGFSLAAIGMFLGLVVFVVTKKKNLGLAGTYVPNPLTGEEKKKVFSRLGIGAVVIVILGAVGITTGLLTIERFIFMVSIFGIIIPAVYFFVMYRSPKTSEVEQSRLLAYIPLFIAAMMFWAIQEQGSIILARYADERTQLSFAGIELQSSWFQSLNPLFIVMLAPVFAWLWVKLGNRQPSTPKKFSLGLLFAGLSFIVMIVPAYVNGTESLVNPMWLVLSFFLVVLGELCLSPVGLSATTKLAPSAFSAQTMSLWFLSNASAQAINAQIVRFYKPETEIIYFGVIGGISIILGLILYLVSTRIHGMMKGVN</sequence>
<dbReference type="EMBL" id="WEIO01000011">
    <property type="protein sequence ID" value="KAB7704747.1"/>
    <property type="molecule type" value="Genomic_DNA"/>
</dbReference>
<accession>A0A6I1FGT3</accession>
<comment type="subcellular location">
    <subcellularLocation>
        <location evidence="1">Cell membrane</location>
        <topology evidence="1">Multi-pass membrane protein</topology>
    </subcellularLocation>
    <subcellularLocation>
        <location evidence="8">Membrane</location>
        <topology evidence="8">Multi-pass membrane protein</topology>
    </subcellularLocation>
</comment>
<keyword evidence="4" id="KW-1003">Cell membrane</keyword>
<evidence type="ECO:0000259" key="10">
    <source>
        <dbReference type="PROSITE" id="PS50850"/>
    </source>
</evidence>
<dbReference type="InterPro" id="IPR005279">
    <property type="entry name" value="Dipep/tripep_permease"/>
</dbReference>
<feature type="transmembrane region" description="Helical" evidence="9">
    <location>
        <begin position="100"/>
        <end position="122"/>
    </location>
</feature>
<dbReference type="GO" id="GO:0071916">
    <property type="term" value="F:dipeptide transmembrane transporter activity"/>
    <property type="evidence" value="ECO:0007669"/>
    <property type="project" value="UniProtKB-ARBA"/>
</dbReference>
<name>A0A6I1FGT3_9BACI</name>
<feature type="transmembrane region" description="Helical" evidence="9">
    <location>
        <begin position="293"/>
        <end position="314"/>
    </location>
</feature>
<dbReference type="PROSITE" id="PS01023">
    <property type="entry name" value="PTR2_2"/>
    <property type="match status" value="1"/>
</dbReference>
<dbReference type="PROSITE" id="PS01022">
    <property type="entry name" value="PTR2_1"/>
    <property type="match status" value="1"/>
</dbReference>
<dbReference type="InterPro" id="IPR050171">
    <property type="entry name" value="MFS_Transporters"/>
</dbReference>
<dbReference type="PANTHER" id="PTHR23517">
    <property type="entry name" value="RESISTANCE PROTEIN MDTM, PUTATIVE-RELATED-RELATED"/>
    <property type="match status" value="1"/>
</dbReference>
<evidence type="ECO:0000256" key="1">
    <source>
        <dbReference type="ARBA" id="ARBA00004651"/>
    </source>
</evidence>
<protein>
    <submittedName>
        <fullName evidence="11">MFS transporter</fullName>
    </submittedName>
</protein>
<dbReference type="SUPFAM" id="SSF103473">
    <property type="entry name" value="MFS general substrate transporter"/>
    <property type="match status" value="2"/>
</dbReference>
<dbReference type="AlphaFoldDB" id="A0A6I1FGT3"/>
<feature type="transmembrane region" description="Helical" evidence="9">
    <location>
        <begin position="268"/>
        <end position="287"/>
    </location>
</feature>
<comment type="caution">
    <text evidence="11">The sequence shown here is derived from an EMBL/GenBank/DDBJ whole genome shotgun (WGS) entry which is preliminary data.</text>
</comment>
<organism evidence="11 12">
    <name type="scientific">Bacillus aerolatus</name>
    <dbReference type="NCBI Taxonomy" id="2653354"/>
    <lineage>
        <taxon>Bacteria</taxon>
        <taxon>Bacillati</taxon>
        <taxon>Bacillota</taxon>
        <taxon>Bacilli</taxon>
        <taxon>Bacillales</taxon>
        <taxon>Bacillaceae</taxon>
        <taxon>Bacillus</taxon>
    </lineage>
</organism>
<evidence type="ECO:0000256" key="8">
    <source>
        <dbReference type="RuleBase" id="RU003755"/>
    </source>
</evidence>
<dbReference type="Proteomes" id="UP000429595">
    <property type="component" value="Unassembled WGS sequence"/>
</dbReference>
<dbReference type="GO" id="GO:0035443">
    <property type="term" value="P:tripeptide transmembrane transport"/>
    <property type="evidence" value="ECO:0007669"/>
    <property type="project" value="UniProtKB-ARBA"/>
</dbReference>
<dbReference type="NCBIfam" id="TIGR00924">
    <property type="entry name" value="yjdL_sub1_fam"/>
    <property type="match status" value="1"/>
</dbReference>
<reference evidence="11 12" key="1">
    <citation type="submission" date="2019-10" db="EMBL/GenBank/DDBJ databases">
        <title>Bacillus aerolatum sp. nov., isolated from bioaerosol of sport playgrounds.</title>
        <authorList>
            <person name="Chen P."/>
            <person name="Zhang G."/>
        </authorList>
    </citation>
    <scope>NUCLEOTIDE SEQUENCE [LARGE SCALE GENOMIC DNA]</scope>
    <source>
        <strain evidence="11 12">CX253</strain>
    </source>
</reference>
<evidence type="ECO:0000256" key="6">
    <source>
        <dbReference type="ARBA" id="ARBA00022989"/>
    </source>
</evidence>
<feature type="transmembrane region" description="Helical" evidence="9">
    <location>
        <begin position="404"/>
        <end position="425"/>
    </location>
</feature>
<dbReference type="GO" id="GO:0015333">
    <property type="term" value="F:peptide:proton symporter activity"/>
    <property type="evidence" value="ECO:0007669"/>
    <property type="project" value="UniProtKB-ARBA"/>
</dbReference>
<dbReference type="Gene3D" id="1.20.1250.20">
    <property type="entry name" value="MFS general substrate transporter like domains"/>
    <property type="match status" value="1"/>
</dbReference>
<dbReference type="Pfam" id="PF00854">
    <property type="entry name" value="PTR2"/>
    <property type="match status" value="1"/>
</dbReference>
<dbReference type="InterPro" id="IPR020846">
    <property type="entry name" value="MFS_dom"/>
</dbReference>
<feature type="transmembrane region" description="Helical" evidence="9">
    <location>
        <begin position="194"/>
        <end position="213"/>
    </location>
</feature>
<evidence type="ECO:0000256" key="4">
    <source>
        <dbReference type="ARBA" id="ARBA00022475"/>
    </source>
</evidence>
<dbReference type="PANTHER" id="PTHR23517:SF15">
    <property type="entry name" value="PROTON-DEPENDENT OLIGOPEPTIDE FAMILY TRANSPORT PROTEIN"/>
    <property type="match status" value="1"/>
</dbReference>
<dbReference type="PROSITE" id="PS50850">
    <property type="entry name" value="MFS"/>
    <property type="match status" value="1"/>
</dbReference>
<keyword evidence="12" id="KW-1185">Reference proteome</keyword>
<dbReference type="InterPro" id="IPR000109">
    <property type="entry name" value="POT_fam"/>
</dbReference>
<feature type="transmembrane region" description="Helical" evidence="9">
    <location>
        <begin position="499"/>
        <end position="519"/>
    </location>
</feature>
<dbReference type="FunFam" id="1.20.1250.20:FF:000017">
    <property type="entry name" value="Dipeptide and tripeptide permease A"/>
    <property type="match status" value="1"/>
</dbReference>
<feature type="transmembrane region" description="Helical" evidence="9">
    <location>
        <begin position="154"/>
        <end position="173"/>
    </location>
</feature>
<evidence type="ECO:0000256" key="2">
    <source>
        <dbReference type="ARBA" id="ARBA00005982"/>
    </source>
</evidence>
<evidence type="ECO:0000313" key="12">
    <source>
        <dbReference type="Proteomes" id="UP000429595"/>
    </source>
</evidence>
<evidence type="ECO:0000256" key="3">
    <source>
        <dbReference type="ARBA" id="ARBA00022448"/>
    </source>
</evidence>
<evidence type="ECO:0000256" key="9">
    <source>
        <dbReference type="SAM" id="Phobius"/>
    </source>
</evidence>
<feature type="domain" description="Major facilitator superfamily (MFS) profile" evidence="10">
    <location>
        <begin position="58"/>
        <end position="524"/>
    </location>
</feature>
<dbReference type="GO" id="GO:0005886">
    <property type="term" value="C:plasma membrane"/>
    <property type="evidence" value="ECO:0007669"/>
    <property type="project" value="UniProtKB-SubCell"/>
</dbReference>
<evidence type="ECO:0000256" key="5">
    <source>
        <dbReference type="ARBA" id="ARBA00022692"/>
    </source>
</evidence>
<feature type="transmembrane region" description="Helical" evidence="9">
    <location>
        <begin position="371"/>
        <end position="392"/>
    </location>
</feature>
<keyword evidence="7 9" id="KW-0472">Membrane</keyword>
<dbReference type="CDD" id="cd17346">
    <property type="entry name" value="MFS_DtpA_like"/>
    <property type="match status" value="1"/>
</dbReference>
<evidence type="ECO:0000313" key="11">
    <source>
        <dbReference type="EMBL" id="KAB7704747.1"/>
    </source>
</evidence>
<keyword evidence="6 9" id="KW-1133">Transmembrane helix</keyword>
<feature type="transmembrane region" description="Helical" evidence="9">
    <location>
        <begin position="431"/>
        <end position="451"/>
    </location>
</feature>
<feature type="transmembrane region" description="Helical" evidence="9">
    <location>
        <begin position="326"/>
        <end position="343"/>
    </location>
</feature>
<gene>
    <name evidence="11" type="ORF">F9802_16375</name>
</gene>
<feature type="transmembrane region" description="Helical" evidence="9">
    <location>
        <begin position="131"/>
        <end position="148"/>
    </location>
</feature>
<evidence type="ECO:0000256" key="7">
    <source>
        <dbReference type="ARBA" id="ARBA00023136"/>
    </source>
</evidence>
<dbReference type="InterPro" id="IPR036259">
    <property type="entry name" value="MFS_trans_sf"/>
</dbReference>
<proteinExistence type="inferred from homology"/>
<dbReference type="GO" id="GO:0042937">
    <property type="term" value="F:tripeptide transmembrane transporter activity"/>
    <property type="evidence" value="ECO:0007669"/>
    <property type="project" value="UniProtKB-ARBA"/>
</dbReference>
<feature type="transmembrane region" description="Helical" evidence="9">
    <location>
        <begin position="6"/>
        <end position="24"/>
    </location>
</feature>
<dbReference type="InterPro" id="IPR018456">
    <property type="entry name" value="PTR2_symporter_CS"/>
</dbReference>
<feature type="transmembrane region" description="Helical" evidence="9">
    <location>
        <begin position="219"/>
        <end position="239"/>
    </location>
</feature>
<keyword evidence="5 8" id="KW-0812">Transmembrane</keyword>
<comment type="similarity">
    <text evidence="2 8">Belongs to the major facilitator superfamily. Proton-dependent oligopeptide transporter (POT/PTR) (TC 2.A.17) family.</text>
</comment>